<dbReference type="RefSeq" id="WP_249280265.1">
    <property type="nucleotide sequence ID" value="NZ_JACRSS010000002.1"/>
</dbReference>
<reference evidence="2" key="1">
    <citation type="submission" date="2020-08" db="EMBL/GenBank/DDBJ databases">
        <title>Genome public.</title>
        <authorList>
            <person name="Liu C."/>
            <person name="Sun Q."/>
        </authorList>
    </citation>
    <scope>NUCLEOTIDE SEQUENCE</scope>
    <source>
        <strain evidence="2">NSJ-63</strain>
    </source>
</reference>
<dbReference type="Gene3D" id="3.40.50.2000">
    <property type="entry name" value="Glycogen Phosphorylase B"/>
    <property type="match status" value="2"/>
</dbReference>
<organism evidence="2 3">
    <name type="scientific">Guopingia tenuis</name>
    <dbReference type="NCBI Taxonomy" id="2763656"/>
    <lineage>
        <taxon>Bacteria</taxon>
        <taxon>Bacillati</taxon>
        <taxon>Bacillota</taxon>
        <taxon>Clostridia</taxon>
        <taxon>Christensenellales</taxon>
        <taxon>Christensenellaceae</taxon>
        <taxon>Guopingia</taxon>
    </lineage>
</organism>
<feature type="domain" description="Glycosyltransferase subfamily 4-like N-terminal" evidence="1">
    <location>
        <begin position="20"/>
        <end position="201"/>
    </location>
</feature>
<dbReference type="InterPro" id="IPR050194">
    <property type="entry name" value="Glycosyltransferase_grp1"/>
</dbReference>
<dbReference type="Pfam" id="PF13692">
    <property type="entry name" value="Glyco_trans_1_4"/>
    <property type="match status" value="1"/>
</dbReference>
<proteinExistence type="predicted"/>
<evidence type="ECO:0000313" key="2">
    <source>
        <dbReference type="EMBL" id="MBC8538512.1"/>
    </source>
</evidence>
<dbReference type="EMBL" id="JACRSS010000002">
    <property type="protein sequence ID" value="MBC8538512.1"/>
    <property type="molecule type" value="Genomic_DNA"/>
</dbReference>
<evidence type="ECO:0000259" key="1">
    <source>
        <dbReference type="Pfam" id="PF13439"/>
    </source>
</evidence>
<dbReference type="InterPro" id="IPR028098">
    <property type="entry name" value="Glyco_trans_4-like_N"/>
</dbReference>
<accession>A0A926DIQ3</accession>
<protein>
    <submittedName>
        <fullName evidence="2">Glycosyltransferase</fullName>
    </submittedName>
</protein>
<comment type="caution">
    <text evidence="2">The sequence shown here is derived from an EMBL/GenBank/DDBJ whole genome shotgun (WGS) entry which is preliminary data.</text>
</comment>
<dbReference type="SUPFAM" id="SSF53756">
    <property type="entry name" value="UDP-Glycosyltransferase/glycogen phosphorylase"/>
    <property type="match status" value="1"/>
</dbReference>
<sequence length="392" mass="43629">MKILYINAMGPYEAWPQAGVFVSERVAALRKNGVDVTACSYYQINSPAVQRVVTRNGGPDLGTPIAQQAGVTYGIRKIPNGFFSAAMQRFRPNFWEKRIARQVRRDMEESKADLIHLHWIWPMGLGVMRYCRETGVPYVLTCHGGDIYSDMKDMRKRPYILKMLEGAAAVEFVSKALLESAKELGYSGKNAAVVYNGIRTSVFYPARQEHPGKTVVGFAGVMILRKGIDYLPEIFRRIQELIPGEIHFYMIGSGVLREEIEKKMAGLPVDFLGTIPSEKLAERFNEMDILLLPSRQEGYGCVIKEAQACGAVPIGRDVDGIREAVDGFGSLIAYTGDDDAFISAFAEETAAYVSGEKPIDRAAMEAQAARCSWEERQKDSIAIYQRILGKAD</sequence>
<name>A0A926DIQ3_9FIRM</name>
<dbReference type="Pfam" id="PF13439">
    <property type="entry name" value="Glyco_transf_4"/>
    <property type="match status" value="1"/>
</dbReference>
<dbReference type="PANTHER" id="PTHR45947">
    <property type="entry name" value="SULFOQUINOVOSYL TRANSFERASE SQD2"/>
    <property type="match status" value="1"/>
</dbReference>
<dbReference type="PANTHER" id="PTHR45947:SF15">
    <property type="entry name" value="TEICHURONIC ACID BIOSYNTHESIS GLYCOSYLTRANSFERASE TUAC-RELATED"/>
    <property type="match status" value="1"/>
</dbReference>
<keyword evidence="3" id="KW-1185">Reference proteome</keyword>
<dbReference type="AlphaFoldDB" id="A0A926DIQ3"/>
<dbReference type="GO" id="GO:0016757">
    <property type="term" value="F:glycosyltransferase activity"/>
    <property type="evidence" value="ECO:0007669"/>
    <property type="project" value="TreeGrafter"/>
</dbReference>
<gene>
    <name evidence="2" type="ORF">H8693_06155</name>
</gene>
<evidence type="ECO:0000313" key="3">
    <source>
        <dbReference type="Proteomes" id="UP000617951"/>
    </source>
</evidence>
<dbReference type="Proteomes" id="UP000617951">
    <property type="component" value="Unassembled WGS sequence"/>
</dbReference>